<keyword evidence="3" id="KW-1185">Reference proteome</keyword>
<keyword evidence="1" id="KW-0472">Membrane</keyword>
<dbReference type="EMBL" id="AP027141">
    <property type="protein sequence ID" value="BDV31012.1"/>
    <property type="molecule type" value="Genomic_DNA"/>
</dbReference>
<proteinExistence type="predicted"/>
<reference evidence="2 3" key="1">
    <citation type="submission" date="2022-12" db="EMBL/GenBank/DDBJ databases">
        <title>Microbacterium terricola strain KV-448 chromosome, complete genome.</title>
        <authorList>
            <person name="Oshima T."/>
            <person name="Moriya T."/>
            <person name="Bessho Y."/>
        </authorList>
    </citation>
    <scope>NUCLEOTIDE SEQUENCE [LARGE SCALE GENOMIC DNA]</scope>
    <source>
        <strain evidence="2 3">KV-448</strain>
    </source>
</reference>
<evidence type="ECO:0000313" key="2">
    <source>
        <dbReference type="EMBL" id="BDV31012.1"/>
    </source>
</evidence>
<evidence type="ECO:0008006" key="4">
    <source>
        <dbReference type="Google" id="ProtNLM"/>
    </source>
</evidence>
<name>A0ABM8DZN1_9MICO</name>
<sequence>MGFDMNVAFGAFGVIFAIAAAVVLSGFVFVIVMMVRNAKKVRDAGHDPFTLNAELTNRVLASEVLAPAAPPQTLEQRLAEVDGLQARGVISAEEHAQARAEILKG</sequence>
<organism evidence="2 3">
    <name type="scientific">Microbacterium terricola</name>
    <dbReference type="NCBI Taxonomy" id="344163"/>
    <lineage>
        <taxon>Bacteria</taxon>
        <taxon>Bacillati</taxon>
        <taxon>Actinomycetota</taxon>
        <taxon>Actinomycetes</taxon>
        <taxon>Micrococcales</taxon>
        <taxon>Microbacteriaceae</taxon>
        <taxon>Microbacterium</taxon>
    </lineage>
</organism>
<evidence type="ECO:0000256" key="1">
    <source>
        <dbReference type="SAM" id="Phobius"/>
    </source>
</evidence>
<gene>
    <name evidence="2" type="ORF">Microterr_16720</name>
</gene>
<evidence type="ECO:0000313" key="3">
    <source>
        <dbReference type="Proteomes" id="UP001317779"/>
    </source>
</evidence>
<keyword evidence="1" id="KW-1133">Transmembrane helix</keyword>
<feature type="transmembrane region" description="Helical" evidence="1">
    <location>
        <begin position="6"/>
        <end position="32"/>
    </location>
</feature>
<keyword evidence="1" id="KW-0812">Transmembrane</keyword>
<dbReference type="Proteomes" id="UP001317779">
    <property type="component" value="Chromosome"/>
</dbReference>
<accession>A0ABM8DZN1</accession>
<protein>
    <recommendedName>
        <fullName evidence="4">SHOCT domain-containing protein</fullName>
    </recommendedName>
</protein>